<feature type="transmembrane region" description="Helical" evidence="6">
    <location>
        <begin position="144"/>
        <end position="164"/>
    </location>
</feature>
<keyword evidence="4 6" id="KW-1133">Transmembrane helix</keyword>
<evidence type="ECO:0000313" key="8">
    <source>
        <dbReference type="EMBL" id="KAA0970405.1"/>
    </source>
</evidence>
<evidence type="ECO:0000256" key="3">
    <source>
        <dbReference type="ARBA" id="ARBA00022692"/>
    </source>
</evidence>
<evidence type="ECO:0000313" key="9">
    <source>
        <dbReference type="Proteomes" id="UP000324738"/>
    </source>
</evidence>
<feature type="transmembrane region" description="Helical" evidence="6">
    <location>
        <begin position="262"/>
        <end position="278"/>
    </location>
</feature>
<feature type="transmembrane region" description="Helical" evidence="6">
    <location>
        <begin position="207"/>
        <end position="226"/>
    </location>
</feature>
<dbReference type="Pfam" id="PF00892">
    <property type="entry name" value="EamA"/>
    <property type="match status" value="2"/>
</dbReference>
<keyword evidence="5 6" id="KW-0472">Membrane</keyword>
<feature type="transmembrane region" description="Helical" evidence="6">
    <location>
        <begin position="119"/>
        <end position="138"/>
    </location>
</feature>
<evidence type="ECO:0000256" key="2">
    <source>
        <dbReference type="ARBA" id="ARBA00007362"/>
    </source>
</evidence>
<dbReference type="OrthoDB" id="5430053at2"/>
<evidence type="ECO:0000259" key="7">
    <source>
        <dbReference type="Pfam" id="PF00892"/>
    </source>
</evidence>
<keyword evidence="9" id="KW-1185">Reference proteome</keyword>
<evidence type="ECO:0000256" key="4">
    <source>
        <dbReference type="ARBA" id="ARBA00022989"/>
    </source>
</evidence>
<dbReference type="Proteomes" id="UP000324738">
    <property type="component" value="Unassembled WGS sequence"/>
</dbReference>
<feature type="transmembrane region" description="Helical" evidence="6">
    <location>
        <begin position="238"/>
        <end position="256"/>
    </location>
</feature>
<dbReference type="SUPFAM" id="SSF103481">
    <property type="entry name" value="Multidrug resistance efflux transporter EmrE"/>
    <property type="match status" value="2"/>
</dbReference>
<evidence type="ECO:0000256" key="1">
    <source>
        <dbReference type="ARBA" id="ARBA00004141"/>
    </source>
</evidence>
<evidence type="ECO:0000256" key="6">
    <source>
        <dbReference type="SAM" id="Phobius"/>
    </source>
</evidence>
<dbReference type="EMBL" id="VTWH01000002">
    <property type="protein sequence ID" value="KAA0970405.1"/>
    <property type="molecule type" value="Genomic_DNA"/>
</dbReference>
<organism evidence="8 9">
    <name type="scientific">Aureimonas fodinaquatilis</name>
    <dbReference type="NCBI Taxonomy" id="2565783"/>
    <lineage>
        <taxon>Bacteria</taxon>
        <taxon>Pseudomonadati</taxon>
        <taxon>Pseudomonadota</taxon>
        <taxon>Alphaproteobacteria</taxon>
        <taxon>Hyphomicrobiales</taxon>
        <taxon>Aurantimonadaceae</taxon>
        <taxon>Aureimonas</taxon>
    </lineage>
</organism>
<accession>A0A5B0DX15</accession>
<proteinExistence type="inferred from homology"/>
<feature type="transmembrane region" description="Helical" evidence="6">
    <location>
        <begin position="62"/>
        <end position="86"/>
    </location>
</feature>
<dbReference type="InterPro" id="IPR037185">
    <property type="entry name" value="EmrE-like"/>
</dbReference>
<dbReference type="GO" id="GO:0016020">
    <property type="term" value="C:membrane"/>
    <property type="evidence" value="ECO:0007669"/>
    <property type="project" value="UniProtKB-SubCell"/>
</dbReference>
<dbReference type="PANTHER" id="PTHR32322">
    <property type="entry name" value="INNER MEMBRANE TRANSPORTER"/>
    <property type="match status" value="1"/>
</dbReference>
<dbReference type="PANTHER" id="PTHR32322:SF2">
    <property type="entry name" value="EAMA DOMAIN-CONTAINING PROTEIN"/>
    <property type="match status" value="1"/>
</dbReference>
<comment type="caution">
    <text evidence="8">The sequence shown here is derived from an EMBL/GenBank/DDBJ whole genome shotgun (WGS) entry which is preliminary data.</text>
</comment>
<sequence>MKTRHVDLLLTAIAPAIWGSTYIVTSELLPAGYPITNAMLRALPAGFLLLALSRQLPPSVQWWWRVFLLGGLNFSVFWIFLFISAYRLPGGVAATLGAVQPLVVIFLAYGLLGHRIRALSLLGAISGLFGVALVVLGPEAKVDLLGVAAGLFASASMALGVVLSRRWQPPVSALTFTAWQLTAAGLLLVPVAFLLEPPLPTLTFANISGLVWLSIFGAAFTTYFWFRGLSRLEPSLVSTLGFLSPVTAVVLGWVFLGEKLTLLQYAGAGLVMLGIWLAQRVHPNPPPPPSGGVTQTLPVRPDAS</sequence>
<keyword evidence="3 6" id="KW-0812">Transmembrane</keyword>
<reference evidence="8 9" key="1">
    <citation type="submission" date="2019-08" db="EMBL/GenBank/DDBJ databases">
        <title>Aureimonas fodiniaquatilis sp. nov., isolated from a coal mine wastewater.</title>
        <authorList>
            <person name="Kim W."/>
        </authorList>
    </citation>
    <scope>NUCLEOTIDE SEQUENCE [LARGE SCALE GENOMIC DNA]</scope>
    <source>
        <strain evidence="8 9">CAU 1482</strain>
    </source>
</reference>
<comment type="similarity">
    <text evidence="2">Belongs to the EamA transporter family.</text>
</comment>
<dbReference type="InterPro" id="IPR000620">
    <property type="entry name" value="EamA_dom"/>
</dbReference>
<feature type="transmembrane region" description="Helical" evidence="6">
    <location>
        <begin position="92"/>
        <end position="112"/>
    </location>
</feature>
<dbReference type="AlphaFoldDB" id="A0A5B0DX15"/>
<name>A0A5B0DX15_9HYPH</name>
<feature type="domain" description="EamA" evidence="7">
    <location>
        <begin position="145"/>
        <end position="277"/>
    </location>
</feature>
<comment type="subcellular location">
    <subcellularLocation>
        <location evidence="1">Membrane</location>
        <topology evidence="1">Multi-pass membrane protein</topology>
    </subcellularLocation>
</comment>
<feature type="transmembrane region" description="Helical" evidence="6">
    <location>
        <begin position="7"/>
        <end position="25"/>
    </location>
</feature>
<dbReference type="Gene3D" id="1.10.3730.20">
    <property type="match status" value="1"/>
</dbReference>
<feature type="domain" description="EamA" evidence="7">
    <location>
        <begin position="9"/>
        <end position="135"/>
    </location>
</feature>
<feature type="transmembrane region" description="Helical" evidence="6">
    <location>
        <begin position="176"/>
        <end position="195"/>
    </location>
</feature>
<dbReference type="RefSeq" id="WP_149299350.1">
    <property type="nucleotide sequence ID" value="NZ_VTWH01000002.1"/>
</dbReference>
<gene>
    <name evidence="8" type="ORF">FPY71_07755</name>
</gene>
<dbReference type="InterPro" id="IPR050638">
    <property type="entry name" value="AA-Vitamin_Transporters"/>
</dbReference>
<evidence type="ECO:0000256" key="5">
    <source>
        <dbReference type="ARBA" id="ARBA00023136"/>
    </source>
</evidence>
<protein>
    <submittedName>
        <fullName evidence="8">EamA family transporter</fullName>
    </submittedName>
</protein>